<protein>
    <submittedName>
        <fullName evidence="5">Nitroreductase</fullName>
    </submittedName>
</protein>
<dbReference type="OrthoDB" id="9798230at2"/>
<comment type="caution">
    <text evidence="5">The sequence shown here is derived from an EMBL/GenBank/DDBJ whole genome shotgun (WGS) entry which is preliminary data.</text>
</comment>
<evidence type="ECO:0000256" key="3">
    <source>
        <dbReference type="ARBA" id="ARBA00023002"/>
    </source>
</evidence>
<dbReference type="RefSeq" id="WP_120042456.1">
    <property type="nucleotide sequence ID" value="NZ_QZFU01000023.1"/>
</dbReference>
<dbReference type="PANTHER" id="PTHR23026:SF90">
    <property type="entry name" value="IODOTYROSINE DEIODINASE 1"/>
    <property type="match status" value="1"/>
</dbReference>
<keyword evidence="1" id="KW-0285">Flavoprotein</keyword>
<dbReference type="Gene3D" id="3.40.109.10">
    <property type="entry name" value="NADH Oxidase"/>
    <property type="match status" value="1"/>
</dbReference>
<gene>
    <name evidence="5" type="ORF">D5S18_19275</name>
</gene>
<dbReference type="CDD" id="cd02136">
    <property type="entry name" value="PnbA_NfnB-like"/>
    <property type="match status" value="1"/>
</dbReference>
<evidence type="ECO:0000256" key="1">
    <source>
        <dbReference type="ARBA" id="ARBA00022630"/>
    </source>
</evidence>
<dbReference type="AlphaFoldDB" id="A0A3A4KG12"/>
<proteinExistence type="predicted"/>
<dbReference type="InterPro" id="IPR050627">
    <property type="entry name" value="Nitroreductase/BluB"/>
</dbReference>
<evidence type="ECO:0000256" key="2">
    <source>
        <dbReference type="ARBA" id="ARBA00022643"/>
    </source>
</evidence>
<dbReference type="Proteomes" id="UP000266677">
    <property type="component" value="Unassembled WGS sequence"/>
</dbReference>
<evidence type="ECO:0000259" key="4">
    <source>
        <dbReference type="Pfam" id="PF00881"/>
    </source>
</evidence>
<dbReference type="InterPro" id="IPR029479">
    <property type="entry name" value="Nitroreductase"/>
</dbReference>
<dbReference type="Pfam" id="PF00881">
    <property type="entry name" value="Nitroreductase"/>
    <property type="match status" value="1"/>
</dbReference>
<keyword evidence="3" id="KW-0560">Oxidoreductase</keyword>
<dbReference type="SUPFAM" id="SSF55469">
    <property type="entry name" value="FMN-dependent nitroreductase-like"/>
    <property type="match status" value="1"/>
</dbReference>
<organism evidence="5 6">
    <name type="scientific">Nocardia panacis</name>
    <dbReference type="NCBI Taxonomy" id="2340916"/>
    <lineage>
        <taxon>Bacteria</taxon>
        <taxon>Bacillati</taxon>
        <taxon>Actinomycetota</taxon>
        <taxon>Actinomycetes</taxon>
        <taxon>Mycobacteriales</taxon>
        <taxon>Nocardiaceae</taxon>
        <taxon>Nocardia</taxon>
    </lineage>
</organism>
<accession>A0A3A4KG12</accession>
<dbReference type="InterPro" id="IPR000415">
    <property type="entry name" value="Nitroreductase-like"/>
</dbReference>
<evidence type="ECO:0000313" key="6">
    <source>
        <dbReference type="Proteomes" id="UP000266677"/>
    </source>
</evidence>
<evidence type="ECO:0000313" key="5">
    <source>
        <dbReference type="EMBL" id="RJO73379.1"/>
    </source>
</evidence>
<name>A0A3A4KG12_9NOCA</name>
<sequence>MDVYTAVAGRRAVRAFDPRPIPHDTLERVMTAATRAPSGANLQPWRVYVVTGAALTQLKHRTGARVASGDSGDEPEYRMYPPRLPEPYGQRRAAAAEQRYGALGIARTDDAGRAAQVARNWDCFGAPAALFCYIDAVMGPPQWADTGMFLQTVMLLLRAEGLDSCLQMAWSIYHRSVAETVGPPEGSTLFCGMSIGYADPDAREPRIDRAPVGETISFITEQMSAAVGG</sequence>
<reference evidence="5 6" key="1">
    <citation type="submission" date="2018-09" db="EMBL/GenBank/DDBJ databases">
        <title>YIM PH21274 draft genome.</title>
        <authorList>
            <person name="Miao C."/>
        </authorList>
    </citation>
    <scope>NUCLEOTIDE SEQUENCE [LARGE SCALE GENOMIC DNA]</scope>
    <source>
        <strain evidence="5 6">YIM PH 21724</strain>
    </source>
</reference>
<keyword evidence="2" id="KW-0288">FMN</keyword>
<dbReference type="PANTHER" id="PTHR23026">
    <property type="entry name" value="NADPH NITROREDUCTASE"/>
    <property type="match status" value="1"/>
</dbReference>
<dbReference type="EMBL" id="QZFU01000023">
    <property type="protein sequence ID" value="RJO73379.1"/>
    <property type="molecule type" value="Genomic_DNA"/>
</dbReference>
<feature type="domain" description="Nitroreductase" evidence="4">
    <location>
        <begin position="7"/>
        <end position="197"/>
    </location>
</feature>
<keyword evidence="6" id="KW-1185">Reference proteome</keyword>
<dbReference type="GO" id="GO:0016491">
    <property type="term" value="F:oxidoreductase activity"/>
    <property type="evidence" value="ECO:0007669"/>
    <property type="project" value="UniProtKB-KW"/>
</dbReference>